<dbReference type="Gene3D" id="2.60.40.3690">
    <property type="match status" value="1"/>
</dbReference>
<dbReference type="Pfam" id="PF15495">
    <property type="entry name" value="Fimbrillin_C"/>
    <property type="match status" value="1"/>
</dbReference>
<dbReference type="InterPro" id="IPR047786">
    <property type="entry name" value="Mfa1_fim"/>
</dbReference>
<dbReference type="PROSITE" id="PS51257">
    <property type="entry name" value="PROKAR_LIPOPROTEIN"/>
    <property type="match status" value="1"/>
</dbReference>
<dbReference type="AlphaFoldDB" id="A0A2X4PFW2"/>
<feature type="region of interest" description="Disordered" evidence="1">
    <location>
        <begin position="481"/>
        <end position="520"/>
    </location>
</feature>
<feature type="region of interest" description="Disordered" evidence="1">
    <location>
        <begin position="311"/>
        <end position="331"/>
    </location>
</feature>
<dbReference type="EMBL" id="LS483447">
    <property type="protein sequence ID" value="SQH72806.1"/>
    <property type="molecule type" value="Genomic_DNA"/>
</dbReference>
<evidence type="ECO:0000256" key="1">
    <source>
        <dbReference type="SAM" id="MobiDB-lite"/>
    </source>
</evidence>
<evidence type="ECO:0000313" key="5">
    <source>
        <dbReference type="Proteomes" id="UP000249300"/>
    </source>
</evidence>
<keyword evidence="5" id="KW-1185">Reference proteome</keyword>
<feature type="signal peptide" evidence="2">
    <location>
        <begin position="1"/>
        <end position="18"/>
    </location>
</feature>
<keyword evidence="2" id="KW-0732">Signal</keyword>
<dbReference type="InterPro" id="IPR029140">
    <property type="entry name" value="Mfa1_C"/>
</dbReference>
<feature type="chain" id="PRO_5016170081" description="Minor fimbrium subunit Mfa1 C-terminal domain-containing protein" evidence="2">
    <location>
        <begin position="19"/>
        <end position="542"/>
    </location>
</feature>
<protein>
    <recommendedName>
        <fullName evidence="3">Minor fimbrium subunit Mfa1 C-terminal domain-containing protein</fullName>
    </recommendedName>
</protein>
<dbReference type="RefSeq" id="WP_023939304.1">
    <property type="nucleotide sequence ID" value="NZ_LS483447.1"/>
</dbReference>
<evidence type="ECO:0000313" key="4">
    <source>
        <dbReference type="EMBL" id="SQH72806.1"/>
    </source>
</evidence>
<reference evidence="4 5" key="1">
    <citation type="submission" date="2018-06" db="EMBL/GenBank/DDBJ databases">
        <authorList>
            <consortium name="Pathogen Informatics"/>
            <person name="Doyle S."/>
        </authorList>
    </citation>
    <scope>NUCLEOTIDE SEQUENCE [LARGE SCALE GENOMIC DNA]</scope>
    <source>
        <strain evidence="4 5">NCTC12858</strain>
    </source>
</reference>
<feature type="compositionally biased region" description="Basic and acidic residues" evidence="1">
    <location>
        <begin position="321"/>
        <end position="331"/>
    </location>
</feature>
<accession>A0A2X4PFW2</accession>
<feature type="compositionally biased region" description="Low complexity" evidence="1">
    <location>
        <begin position="504"/>
        <end position="520"/>
    </location>
</feature>
<organism evidence="4 5">
    <name type="scientific">Porphyromonas crevioricanis</name>
    <dbReference type="NCBI Taxonomy" id="393921"/>
    <lineage>
        <taxon>Bacteria</taxon>
        <taxon>Pseudomonadati</taxon>
        <taxon>Bacteroidota</taxon>
        <taxon>Bacteroidia</taxon>
        <taxon>Bacteroidales</taxon>
        <taxon>Porphyromonadaceae</taxon>
        <taxon>Porphyromonas</taxon>
    </lineage>
</organism>
<dbReference type="NCBIfam" id="NF038041">
    <property type="entry name" value="fim_Mfa1_fam"/>
    <property type="match status" value="1"/>
</dbReference>
<feature type="domain" description="Minor fimbrium subunit Mfa1 C-terminal" evidence="3">
    <location>
        <begin position="433"/>
        <end position="537"/>
    </location>
</feature>
<name>A0A2X4PFW2_9PORP</name>
<evidence type="ECO:0000256" key="2">
    <source>
        <dbReference type="SAM" id="SignalP"/>
    </source>
</evidence>
<dbReference type="KEGG" id="pcre:NCTC12858_00636"/>
<proteinExistence type="predicted"/>
<gene>
    <name evidence="4" type="ORF">NCTC12858_00636</name>
</gene>
<evidence type="ECO:0000259" key="3">
    <source>
        <dbReference type="Pfam" id="PF15495"/>
    </source>
</evidence>
<feature type="compositionally biased region" description="Basic and acidic residues" evidence="1">
    <location>
        <begin position="489"/>
        <end position="502"/>
    </location>
</feature>
<dbReference type="GO" id="GO:0009418">
    <property type="term" value="C:pilus shaft"/>
    <property type="evidence" value="ECO:0007669"/>
    <property type="project" value="InterPro"/>
</dbReference>
<sequence length="542" mass="59992">MKVKSLLLAGLATVGLLASCNKNDENSIAKEKNDGTTYANISLMFNADAFRAGDGFDDKTEYNPAGEWKGNDAFERVDVYIVGDAVSSGEYTLADFNQETAGDEVKLTPKRAIKTTPGQKQVYVLVNAPALVREKLATVDKTEFIAAWKDVMTLDKWSAAPAPNAVTMATFAKLADDAKDLIMMSNSKDISLDVEDGVTEQKALEESSNNHVVVPVKRVAARVVTTSSEEQFEIRQKGTNIKLGSIKNITYAAAQGERKSYIQQMIESDVIKTPAFEIGANWDKTWSWTEFVNNGVYTDMEENYDYTDLHKGMRNGQPTPEARKVTKKDGNLDPGKIGAIADPIFIFEASHKKKGQGETTPAAYTGGFRRGNTPYVLVRALFVPEQEYFAEGNTKTNEGEDFYLGTTTNKLYSSKENVTDPTKGGLKGQKYHKYEKGKVLYYAFVNPDVVGKTLDAPAFRNNVYHINITGFKEIGLNWNPLYPEDPNTDDPKNPDPKPKDPNEDPNTPIDPNDPNSPSDTYMSVTVQVLKWNVHSYDIDLGL</sequence>
<dbReference type="Proteomes" id="UP000249300">
    <property type="component" value="Chromosome 1"/>
</dbReference>